<keyword evidence="1" id="KW-0812">Transmembrane</keyword>
<dbReference type="AlphaFoldDB" id="A0A3M6VNM0"/>
<keyword evidence="4" id="KW-1185">Reference proteome</keyword>
<protein>
    <recommendedName>
        <fullName evidence="2">Ubiquitin-like domain-containing protein</fullName>
    </recommendedName>
</protein>
<feature type="transmembrane region" description="Helical" evidence="1">
    <location>
        <begin position="233"/>
        <end position="252"/>
    </location>
</feature>
<keyword evidence="1" id="KW-0472">Membrane</keyword>
<sequence length="284" mass="31801">MMEPEYVEDMIDEHSLLVEDSVGLTIHGDNTNGKIVVNIKTLSEKPLLVEIAPSATVKELKDLVKTKVNAEGKFLRLIHQGKMLSNDRLTLESCRVKNDDFVHCAISSAPPKMVVNQMAASDSDLEENDELSARRGFDRLRDRLSREEVQALRLYFYPQLSVYISQAERVSGESSEDRIYRLEDEWMASQGPQSEFALNVVPTARIAMDAQIDMNGMNSSILAADNEGTGTEFLWGFLMGLLLGVFMLLMLLDRSVPRKQKVGLLLGVSMNFFLSVVPRAVSEQ</sequence>
<dbReference type="SUPFAM" id="SSF54236">
    <property type="entry name" value="Ubiquitin-like"/>
    <property type="match status" value="1"/>
</dbReference>
<feature type="domain" description="Ubiquitin-like" evidence="2">
    <location>
        <begin position="35"/>
        <end position="103"/>
    </location>
</feature>
<dbReference type="PANTHER" id="PTHR28049">
    <property type="entry name" value="TRANSMEMBRANE PROTEIN YOR223W"/>
    <property type="match status" value="1"/>
</dbReference>
<dbReference type="InterPro" id="IPR025390">
    <property type="entry name" value="Dsc3_C"/>
</dbReference>
<dbReference type="PROSITE" id="PS50053">
    <property type="entry name" value="UBIQUITIN_2"/>
    <property type="match status" value="1"/>
</dbReference>
<dbReference type="InterPro" id="IPR000626">
    <property type="entry name" value="Ubiquitin-like_dom"/>
</dbReference>
<dbReference type="EMBL" id="QLLG01000154">
    <property type="protein sequence ID" value="RMX68017.1"/>
    <property type="molecule type" value="Genomic_DNA"/>
</dbReference>
<dbReference type="VEuPathDB" id="FungiDB:DD237_000204"/>
<dbReference type="Proteomes" id="UP000282087">
    <property type="component" value="Unassembled WGS sequence"/>
</dbReference>
<evidence type="ECO:0000313" key="3">
    <source>
        <dbReference type="EMBL" id="RMX68017.1"/>
    </source>
</evidence>
<dbReference type="GO" id="GO:0044695">
    <property type="term" value="C:Dsc E3 ubiquitin ligase complex"/>
    <property type="evidence" value="ECO:0007669"/>
    <property type="project" value="InterPro"/>
</dbReference>
<accession>A0A3M6VNM0</accession>
<dbReference type="InterPro" id="IPR029071">
    <property type="entry name" value="Ubiquitin-like_domsf"/>
</dbReference>
<evidence type="ECO:0000259" key="2">
    <source>
        <dbReference type="PROSITE" id="PS50053"/>
    </source>
</evidence>
<gene>
    <name evidence="3" type="ORF">DD238_000144</name>
</gene>
<name>A0A3M6VNM0_9STRA</name>
<reference evidence="3 4" key="1">
    <citation type="submission" date="2018-06" db="EMBL/GenBank/DDBJ databases">
        <title>Comparative genomics of downy mildews reveals potential adaptations to biotrophy.</title>
        <authorList>
            <person name="Fletcher K."/>
            <person name="Klosterman S.J."/>
            <person name="Derevnina L."/>
            <person name="Martin F."/>
            <person name="Koike S."/>
            <person name="Reyes Chin-Wo S."/>
            <person name="Mou B."/>
            <person name="Michelmore R."/>
        </authorList>
    </citation>
    <scope>NUCLEOTIDE SEQUENCE [LARGE SCALE GENOMIC DNA]</scope>
    <source>
        <strain evidence="3 4">R14</strain>
    </source>
</reference>
<dbReference type="GO" id="GO:0005783">
    <property type="term" value="C:endoplasmic reticulum"/>
    <property type="evidence" value="ECO:0007669"/>
    <property type="project" value="TreeGrafter"/>
</dbReference>
<comment type="caution">
    <text evidence="3">The sequence shown here is derived from an EMBL/GenBank/DDBJ whole genome shotgun (WGS) entry which is preliminary data.</text>
</comment>
<keyword evidence="1" id="KW-1133">Transmembrane helix</keyword>
<evidence type="ECO:0000256" key="1">
    <source>
        <dbReference type="SAM" id="Phobius"/>
    </source>
</evidence>
<organism evidence="3 4">
    <name type="scientific">Peronospora effusa</name>
    <dbReference type="NCBI Taxonomy" id="542832"/>
    <lineage>
        <taxon>Eukaryota</taxon>
        <taxon>Sar</taxon>
        <taxon>Stramenopiles</taxon>
        <taxon>Oomycota</taxon>
        <taxon>Peronosporomycetes</taxon>
        <taxon>Peronosporales</taxon>
        <taxon>Peronosporaceae</taxon>
        <taxon>Peronospora</taxon>
    </lineage>
</organism>
<dbReference type="SMART" id="SM00213">
    <property type="entry name" value="UBQ"/>
    <property type="match status" value="1"/>
</dbReference>
<dbReference type="InterPro" id="IPR045226">
    <property type="entry name" value="Dsc3"/>
</dbReference>
<dbReference type="Gene3D" id="3.10.20.90">
    <property type="entry name" value="Phosphatidylinositol 3-kinase Catalytic Subunit, Chain A, domain 1"/>
    <property type="match status" value="1"/>
</dbReference>
<dbReference type="Pfam" id="PF13373">
    <property type="entry name" value="Dsc3_C"/>
    <property type="match status" value="1"/>
</dbReference>
<evidence type="ECO:0000313" key="4">
    <source>
        <dbReference type="Proteomes" id="UP000282087"/>
    </source>
</evidence>
<proteinExistence type="predicted"/>
<dbReference type="Pfam" id="PF00240">
    <property type="entry name" value="ubiquitin"/>
    <property type="match status" value="1"/>
</dbReference>
<dbReference type="PANTHER" id="PTHR28049:SF1">
    <property type="entry name" value="DSC E3 UBIQUITIN LIGASE COMPLEX SUBUNIT 3"/>
    <property type="match status" value="1"/>
</dbReference>